<dbReference type="InterPro" id="IPR018168">
    <property type="entry name" value="Ubi_Hdrlase_CS"/>
</dbReference>
<comment type="cofactor">
    <cofactor evidence="1">
        <name>FAD</name>
        <dbReference type="ChEBI" id="CHEBI:57692"/>
    </cofactor>
</comment>
<evidence type="ECO:0000256" key="3">
    <source>
        <dbReference type="ARBA" id="ARBA00005349"/>
    </source>
</evidence>
<dbReference type="Pfam" id="PF01494">
    <property type="entry name" value="FAD_binding_3"/>
    <property type="match status" value="1"/>
</dbReference>
<dbReference type="STRING" id="1581557.BN1208_0360"/>
<dbReference type="GO" id="GO:0004497">
    <property type="term" value="F:monooxygenase activity"/>
    <property type="evidence" value="ECO:0007669"/>
    <property type="project" value="UniProtKB-KW"/>
</dbReference>
<evidence type="ECO:0000256" key="6">
    <source>
        <dbReference type="ARBA" id="ARBA00023002"/>
    </source>
</evidence>
<comment type="pathway">
    <text evidence="2">Cofactor biosynthesis; ubiquinone biosynthesis.</text>
</comment>
<keyword evidence="7" id="KW-0503">Monooxygenase</keyword>
<evidence type="ECO:0000256" key="5">
    <source>
        <dbReference type="ARBA" id="ARBA00022827"/>
    </source>
</evidence>
<evidence type="ECO:0000313" key="9">
    <source>
        <dbReference type="EMBL" id="CEZ19254.1"/>
    </source>
</evidence>
<dbReference type="AlphaFoldDB" id="A0A0D6EUX1"/>
<dbReference type="RefSeq" id="WP_046487292.1">
    <property type="nucleotide sequence ID" value="NZ_LN827929.1"/>
</dbReference>
<name>A0A0D6EUX1_9PROT</name>
<dbReference type="HOGENOM" id="CLU_009665_8_1_4"/>
<proteinExistence type="inferred from homology"/>
<dbReference type="NCBIfam" id="TIGR01988">
    <property type="entry name" value="Ubi-OHases"/>
    <property type="match status" value="1"/>
</dbReference>
<dbReference type="InterPro" id="IPR036188">
    <property type="entry name" value="FAD/NAD-bd_sf"/>
</dbReference>
<sequence length="386" mass="42961">MKKPEYLIVGAGPVGLIFSLLLAKQNKNSHLLELRKKNDAGSDNRALALSYGTKLVLENLGIWTLLEKKITPIQSIHTSQKNSFGRTLLSAEEYNLPALGYVVSYGDLSKALEEEINQSSLVKISYEFEVSAIENKEDKSILYGRTKNSPLETPLLILADGGKNNTDLIQNLKRKETSYNHTALVTKVTSEIPPKSVAYERFTSMGPIALLPNGPKEFSLVWTGKDSDIQALAKTKKNVFLEKLHEHFGDRVGRFIDCEKFITFPLRKIVLADFPKSHIVVIGNSAQTMHPVAGQGFNTGIRDAHALSKLMNESESAYVGSESFVNQYYTSRKSETKKTLFFTDSLVNIFSNDLVGLSITRGFGLSLLDNFRPIKKFLVSKMSFGK</sequence>
<dbReference type="InterPro" id="IPR051205">
    <property type="entry name" value="UbiH/COQ6_monooxygenase"/>
</dbReference>
<dbReference type="GO" id="GO:0006744">
    <property type="term" value="P:ubiquinone biosynthetic process"/>
    <property type="evidence" value="ECO:0007669"/>
    <property type="project" value="UniProtKB-UniPathway"/>
</dbReference>
<keyword evidence="10" id="KW-1185">Reference proteome</keyword>
<dbReference type="PANTHER" id="PTHR43876:SF7">
    <property type="entry name" value="UBIQUINONE BIOSYNTHESIS MONOOXYGENASE COQ6, MITOCHONDRIAL"/>
    <property type="match status" value="1"/>
</dbReference>
<organism evidence="9 10">
    <name type="scientific">Candidatus Methylopumilus planktonicus</name>
    <dbReference type="NCBI Taxonomy" id="1581557"/>
    <lineage>
        <taxon>Bacteria</taxon>
        <taxon>Pseudomonadati</taxon>
        <taxon>Pseudomonadota</taxon>
        <taxon>Betaproteobacteria</taxon>
        <taxon>Nitrosomonadales</taxon>
        <taxon>Methylophilaceae</taxon>
        <taxon>Candidatus Methylopumilus</taxon>
    </lineage>
</organism>
<evidence type="ECO:0000256" key="7">
    <source>
        <dbReference type="ARBA" id="ARBA00023033"/>
    </source>
</evidence>
<dbReference type="UniPathway" id="UPA00232"/>
<evidence type="ECO:0000256" key="2">
    <source>
        <dbReference type="ARBA" id="ARBA00004749"/>
    </source>
</evidence>
<dbReference type="KEGG" id="mbat:BN1208_0360"/>
<dbReference type="PROSITE" id="PS01304">
    <property type="entry name" value="UBIH"/>
    <property type="match status" value="1"/>
</dbReference>
<gene>
    <name evidence="9" type="primary">ubiH</name>
    <name evidence="9" type="ORF">BN1208_0360</name>
</gene>
<keyword evidence="6" id="KW-0560">Oxidoreductase</keyword>
<dbReference type="EMBL" id="LN827929">
    <property type="protein sequence ID" value="CEZ19254.1"/>
    <property type="molecule type" value="Genomic_DNA"/>
</dbReference>
<dbReference type="GO" id="GO:0016705">
    <property type="term" value="F:oxidoreductase activity, acting on paired donors, with incorporation or reduction of molecular oxygen"/>
    <property type="evidence" value="ECO:0007669"/>
    <property type="project" value="InterPro"/>
</dbReference>
<accession>A0A0D6EUX1</accession>
<dbReference type="InterPro" id="IPR010971">
    <property type="entry name" value="UbiH/COQ6"/>
</dbReference>
<keyword evidence="5" id="KW-0274">FAD</keyword>
<dbReference type="OrthoDB" id="9769565at2"/>
<keyword evidence="9" id="KW-0830">Ubiquinone</keyword>
<dbReference type="PANTHER" id="PTHR43876">
    <property type="entry name" value="UBIQUINONE BIOSYNTHESIS MONOOXYGENASE COQ6, MITOCHONDRIAL"/>
    <property type="match status" value="1"/>
</dbReference>
<dbReference type="Gene3D" id="3.50.50.60">
    <property type="entry name" value="FAD/NAD(P)-binding domain"/>
    <property type="match status" value="2"/>
</dbReference>
<evidence type="ECO:0000259" key="8">
    <source>
        <dbReference type="Pfam" id="PF01494"/>
    </source>
</evidence>
<comment type="similarity">
    <text evidence="3">Belongs to the UbiH/COQ6 family.</text>
</comment>
<dbReference type="InterPro" id="IPR002938">
    <property type="entry name" value="FAD-bd"/>
</dbReference>
<keyword evidence="4" id="KW-0285">Flavoprotein</keyword>
<evidence type="ECO:0000256" key="1">
    <source>
        <dbReference type="ARBA" id="ARBA00001974"/>
    </source>
</evidence>
<feature type="domain" description="FAD-binding" evidence="8">
    <location>
        <begin position="7"/>
        <end position="335"/>
    </location>
</feature>
<dbReference type="Proteomes" id="UP000064007">
    <property type="component" value="Chromosome 1"/>
</dbReference>
<evidence type="ECO:0000313" key="10">
    <source>
        <dbReference type="Proteomes" id="UP000064007"/>
    </source>
</evidence>
<dbReference type="GO" id="GO:0071949">
    <property type="term" value="F:FAD binding"/>
    <property type="evidence" value="ECO:0007669"/>
    <property type="project" value="InterPro"/>
</dbReference>
<reference evidence="10" key="1">
    <citation type="submission" date="2014-12" db="EMBL/GenBank/DDBJ databases">
        <authorList>
            <person name="Salcher M.M."/>
        </authorList>
    </citation>
    <scope>NUCLEOTIDE SEQUENCE [LARGE SCALE GENOMIC DNA]</scope>
    <source>
        <strain evidence="10">MMS-10A-171</strain>
    </source>
</reference>
<dbReference type="SUPFAM" id="SSF51905">
    <property type="entry name" value="FAD/NAD(P)-binding domain"/>
    <property type="match status" value="1"/>
</dbReference>
<protein>
    <submittedName>
        <fullName evidence="9">Ubiquinone biosynthesis hydroxylase, UbiH/UbiF/VisC/COQ6 family</fullName>
    </submittedName>
</protein>
<dbReference type="PRINTS" id="PR00420">
    <property type="entry name" value="RNGMNOXGNASE"/>
</dbReference>
<evidence type="ECO:0000256" key="4">
    <source>
        <dbReference type="ARBA" id="ARBA00022630"/>
    </source>
</evidence>